<keyword evidence="3" id="KW-0418">Kinase</keyword>
<evidence type="ECO:0000313" key="4">
    <source>
        <dbReference type="Proteomes" id="UP001050975"/>
    </source>
</evidence>
<keyword evidence="1" id="KW-0472">Membrane</keyword>
<dbReference type="Pfam" id="PF13355">
    <property type="entry name" value="ARC6-like_IMS"/>
    <property type="match status" value="1"/>
</dbReference>
<dbReference type="AlphaFoldDB" id="A0AAV3XHP5"/>
<dbReference type="Proteomes" id="UP001050975">
    <property type="component" value="Unassembled WGS sequence"/>
</dbReference>
<dbReference type="RefSeq" id="WP_226587299.1">
    <property type="nucleotide sequence ID" value="NZ_BLAY01000108.1"/>
</dbReference>
<feature type="domain" description="Plastid division protein CDP1-like IMS" evidence="2">
    <location>
        <begin position="188"/>
        <end position="305"/>
    </location>
</feature>
<dbReference type="GO" id="GO:0004674">
    <property type="term" value="F:protein serine/threonine kinase activity"/>
    <property type="evidence" value="ECO:0007669"/>
    <property type="project" value="UniProtKB-KW"/>
</dbReference>
<evidence type="ECO:0000313" key="3">
    <source>
        <dbReference type="EMBL" id="GET41076.1"/>
    </source>
</evidence>
<feature type="transmembrane region" description="Helical" evidence="1">
    <location>
        <begin position="144"/>
        <end position="163"/>
    </location>
</feature>
<accession>A0AAV3XHP5</accession>
<evidence type="ECO:0000256" key="1">
    <source>
        <dbReference type="SAM" id="Phobius"/>
    </source>
</evidence>
<sequence>MEEIAVTFQKHDGSREKTLSIVLDEKLSEYREEVQTFLGLPDKSPYGFVLLRNGKAYKALSENQTFREAGVKENDNLALFPLENWQEISTNNTANNAIADQVESSASLATKTINKTETFQDRNPSNNSPTALGILAGVRNWQNAIIIGGLISGAILIGFVSMIRHQITGGQAGVISIQPAPSLSQNQAVDLIERWLKAKREIFAPPYNRQLGAELTTGKAYDDNIGAGGSLDWLEKNGAYYRYGVQKIDSVEQFFVNGSDATIETIVTEERTLYKKNGSIDAENTSLDTRLVRYTLQAVNGQWKLAAYKTVKIIKKSQSSQ</sequence>
<name>A0AAV3XHP5_9CYAN</name>
<keyword evidence="3" id="KW-0723">Serine/threonine-protein kinase</keyword>
<evidence type="ECO:0000259" key="2">
    <source>
        <dbReference type="Pfam" id="PF13355"/>
    </source>
</evidence>
<protein>
    <submittedName>
        <fullName evidence="3">Serine/threonine protein kinase</fullName>
    </submittedName>
</protein>
<keyword evidence="4" id="KW-1185">Reference proteome</keyword>
<gene>
    <name evidence="3" type="ORF">MiSe_58880</name>
</gene>
<keyword evidence="3" id="KW-0808">Transferase</keyword>
<organism evidence="3 4">
    <name type="scientific">Microseira wollei NIES-4236</name>
    <dbReference type="NCBI Taxonomy" id="2530354"/>
    <lineage>
        <taxon>Bacteria</taxon>
        <taxon>Bacillati</taxon>
        <taxon>Cyanobacteriota</taxon>
        <taxon>Cyanophyceae</taxon>
        <taxon>Oscillatoriophycideae</taxon>
        <taxon>Aerosakkonematales</taxon>
        <taxon>Aerosakkonemataceae</taxon>
        <taxon>Microseira</taxon>
    </lineage>
</organism>
<proteinExistence type="predicted"/>
<reference evidence="3" key="1">
    <citation type="submission" date="2019-10" db="EMBL/GenBank/DDBJ databases">
        <title>Draft genome sequece of Microseira wollei NIES-4236.</title>
        <authorList>
            <person name="Yamaguchi H."/>
            <person name="Suzuki S."/>
            <person name="Kawachi M."/>
        </authorList>
    </citation>
    <scope>NUCLEOTIDE SEQUENCE</scope>
    <source>
        <strain evidence="3">NIES-4236</strain>
    </source>
</reference>
<dbReference type="EMBL" id="BLAY01000108">
    <property type="protein sequence ID" value="GET41076.1"/>
    <property type="molecule type" value="Genomic_DNA"/>
</dbReference>
<keyword evidence="1" id="KW-1133">Transmembrane helix</keyword>
<keyword evidence="1" id="KW-0812">Transmembrane</keyword>
<dbReference type="InterPro" id="IPR025344">
    <property type="entry name" value="CDP1-like_IMS"/>
</dbReference>
<comment type="caution">
    <text evidence="3">The sequence shown here is derived from an EMBL/GenBank/DDBJ whole genome shotgun (WGS) entry which is preliminary data.</text>
</comment>